<name>A0A1C7N1P9_9FUNG</name>
<evidence type="ECO:0000313" key="1">
    <source>
        <dbReference type="EMBL" id="OBZ83022.1"/>
    </source>
</evidence>
<evidence type="ECO:0000313" key="2">
    <source>
        <dbReference type="Proteomes" id="UP000093000"/>
    </source>
</evidence>
<dbReference type="AlphaFoldDB" id="A0A1C7N1P9"/>
<keyword evidence="2" id="KW-1185">Reference proteome</keyword>
<feature type="non-terminal residue" evidence="1">
    <location>
        <position position="112"/>
    </location>
</feature>
<sequence length="112" mass="13257">MFVLDLKSDKTCVLIRMNHYITRTSHQDKERDTGDMGFVQKWVDFLADAEKNRSFHRYSPERNGVVRLGNHVLFRNDDMKDMYKRLTSQLMPSSSPDFCSDLKRYLSEIMNS</sequence>
<protein>
    <submittedName>
        <fullName evidence="1">Uncharacterized protein</fullName>
    </submittedName>
</protein>
<accession>A0A1C7N1P9</accession>
<dbReference type="InParanoid" id="A0A1C7N1P9"/>
<organism evidence="1 2">
    <name type="scientific">Choanephora cucurbitarum</name>
    <dbReference type="NCBI Taxonomy" id="101091"/>
    <lineage>
        <taxon>Eukaryota</taxon>
        <taxon>Fungi</taxon>
        <taxon>Fungi incertae sedis</taxon>
        <taxon>Mucoromycota</taxon>
        <taxon>Mucoromycotina</taxon>
        <taxon>Mucoromycetes</taxon>
        <taxon>Mucorales</taxon>
        <taxon>Mucorineae</taxon>
        <taxon>Choanephoraceae</taxon>
        <taxon>Choanephoroideae</taxon>
        <taxon>Choanephora</taxon>
    </lineage>
</organism>
<dbReference type="OrthoDB" id="2287236at2759"/>
<dbReference type="EMBL" id="LUGH01000738">
    <property type="protein sequence ID" value="OBZ83022.1"/>
    <property type="molecule type" value="Genomic_DNA"/>
</dbReference>
<gene>
    <name evidence="1" type="ORF">A0J61_08928</name>
</gene>
<dbReference type="Proteomes" id="UP000093000">
    <property type="component" value="Unassembled WGS sequence"/>
</dbReference>
<proteinExistence type="predicted"/>
<comment type="caution">
    <text evidence="1">The sequence shown here is derived from an EMBL/GenBank/DDBJ whole genome shotgun (WGS) entry which is preliminary data.</text>
</comment>
<reference evidence="1 2" key="1">
    <citation type="submission" date="2016-03" db="EMBL/GenBank/DDBJ databases">
        <title>Choanephora cucurbitarum.</title>
        <authorList>
            <person name="Min B."/>
            <person name="Park H."/>
            <person name="Park J.-H."/>
            <person name="Shin H.-D."/>
            <person name="Choi I.-G."/>
        </authorList>
    </citation>
    <scope>NUCLEOTIDE SEQUENCE [LARGE SCALE GENOMIC DNA]</scope>
    <source>
        <strain evidence="1 2">KUS-F28377</strain>
    </source>
</reference>